<dbReference type="PATRIC" id="fig|592022.4.peg.4992"/>
<dbReference type="SMART" id="SM00014">
    <property type="entry name" value="acidPPc"/>
    <property type="match status" value="1"/>
</dbReference>
<dbReference type="GO" id="GO:0050380">
    <property type="term" value="F:undecaprenyl-diphosphatase activity"/>
    <property type="evidence" value="ECO:0007669"/>
    <property type="project" value="UniProtKB-EC"/>
</dbReference>
<dbReference type="PANTHER" id="PTHR14969:SF58">
    <property type="entry name" value="UNDECAPRENYL-DIPHOSPHATASE BCRC"/>
    <property type="match status" value="1"/>
</dbReference>
<dbReference type="InterPro" id="IPR000326">
    <property type="entry name" value="PAP2/HPO"/>
</dbReference>
<dbReference type="EMBL" id="CP009920">
    <property type="protein sequence ID" value="AJI25177.1"/>
    <property type="molecule type" value="Genomic_DNA"/>
</dbReference>
<dbReference type="KEGG" id="bmeg:BG04_2019"/>
<dbReference type="SUPFAM" id="SSF48317">
    <property type="entry name" value="Acid phosphatase/Vanadium-dependent haloperoxidase"/>
    <property type="match status" value="1"/>
</dbReference>
<dbReference type="GeneID" id="93645485"/>
<dbReference type="Pfam" id="PF01569">
    <property type="entry name" value="PAP2"/>
    <property type="match status" value="1"/>
</dbReference>
<evidence type="ECO:0000259" key="1">
    <source>
        <dbReference type="SMART" id="SM00014"/>
    </source>
</evidence>
<organism evidence="2 3">
    <name type="scientific">Priestia megaterium (strain ATCC 14581 / DSM 32 / CCUG 1817 / JCM 2506 / NBRC 15308 / NCIMB 9376 / NCTC 10342 / NRRL B-14308 / VKM B-512 / Ford 19)</name>
    <name type="common">Bacillus megaterium</name>
    <dbReference type="NCBI Taxonomy" id="1348623"/>
    <lineage>
        <taxon>Bacteria</taxon>
        <taxon>Bacillati</taxon>
        <taxon>Bacillota</taxon>
        <taxon>Bacilli</taxon>
        <taxon>Bacillales</taxon>
        <taxon>Bacillaceae</taxon>
        <taxon>Priestia</taxon>
    </lineage>
</organism>
<dbReference type="CDD" id="cd03385">
    <property type="entry name" value="PAP2_BcrC_like"/>
    <property type="match status" value="1"/>
</dbReference>
<dbReference type="EC" id="3.6.1.27" evidence="2"/>
<evidence type="ECO:0000313" key="2">
    <source>
        <dbReference type="EMBL" id="AJI25177.1"/>
    </source>
</evidence>
<dbReference type="Gene3D" id="1.20.144.10">
    <property type="entry name" value="Phosphatidic acid phosphatase type 2/haloperoxidase"/>
    <property type="match status" value="2"/>
</dbReference>
<keyword evidence="2" id="KW-0378">Hydrolase</keyword>
<dbReference type="HOGENOM" id="CLU_072573_8_1_9"/>
<dbReference type="GO" id="GO:0005886">
    <property type="term" value="C:plasma membrane"/>
    <property type="evidence" value="ECO:0007669"/>
    <property type="project" value="InterPro"/>
</dbReference>
<evidence type="ECO:0000313" key="3">
    <source>
        <dbReference type="Proteomes" id="UP000031829"/>
    </source>
</evidence>
<dbReference type="RefSeq" id="WP_013085369.1">
    <property type="nucleotide sequence ID" value="NZ_BCVB01000009.1"/>
</dbReference>
<dbReference type="AlphaFoldDB" id="A0A0B6AVL8"/>
<sequence>MNLNYEVFQWINSFAGKSSAMDSVMIIITNSVPYFIMACLLLLWFSGKTERTIYHRYTALYMLFTIVLSLCINEVIHLVYYHPRPFVTHHVHKLIPHPANSSFVSDHSILVFSAAWIMWLRKNKWRSIIFIWAVISGLSRIYVGVHYPADVLGGMVIAGAIGCFIIYVSAKTTPLIQRLFWIHDLIIKRIPFLSPYTHEQISKKNHSA</sequence>
<dbReference type="Proteomes" id="UP000031829">
    <property type="component" value="Chromosome"/>
</dbReference>
<protein>
    <submittedName>
        <fullName evidence="2">Undecaprenyl-diphosphatase BcrC</fullName>
        <ecNumber evidence="2">3.6.1.27</ecNumber>
    </submittedName>
</protein>
<dbReference type="PANTHER" id="PTHR14969">
    <property type="entry name" value="SPHINGOSINE-1-PHOSPHATE PHOSPHOHYDROLASE"/>
    <property type="match status" value="1"/>
</dbReference>
<name>A0A0B6AVL8_PRIM2</name>
<dbReference type="InterPro" id="IPR036938">
    <property type="entry name" value="PAP2/HPO_sf"/>
</dbReference>
<feature type="domain" description="Phosphatidic acid phosphatase type 2/haloperoxidase" evidence="1">
    <location>
        <begin position="58"/>
        <end position="166"/>
    </location>
</feature>
<gene>
    <name evidence="2" type="primary">bcrC</name>
    <name evidence="2" type="ORF">BG04_2019</name>
</gene>
<reference evidence="2 3" key="1">
    <citation type="journal article" date="2015" name="Genome Announc.">
        <title>Complete genome sequences for 35 biothreat assay-relevant bacillus species.</title>
        <authorList>
            <person name="Johnson S.L."/>
            <person name="Daligault H.E."/>
            <person name="Davenport K.W."/>
            <person name="Jaissle J."/>
            <person name="Frey K.G."/>
            <person name="Ladner J.T."/>
            <person name="Broomall S.M."/>
            <person name="Bishop-Lilly K.A."/>
            <person name="Bruce D.C."/>
            <person name="Gibbons H.S."/>
            <person name="Coyne S.R."/>
            <person name="Lo C.C."/>
            <person name="Meincke L."/>
            <person name="Munk A.C."/>
            <person name="Koroleva G.I."/>
            <person name="Rosenzweig C.N."/>
            <person name="Palacios G.F."/>
            <person name="Redden C.L."/>
            <person name="Minogue T.D."/>
            <person name="Chain P.S."/>
        </authorList>
    </citation>
    <scope>NUCLEOTIDE SEQUENCE [LARGE SCALE GENOMIC DNA]</scope>
    <source>
        <strain evidence="3">ATCC 14581 / DSM 32 / JCM 2506 / NBRC 15308 / NCIMB 9376 / NCTC 10342 / NRRL B-14308 / VKM B-512</strain>
    </source>
</reference>
<dbReference type="InterPro" id="IPR033879">
    <property type="entry name" value="UPP_Pase"/>
</dbReference>
<accession>A0A0B6AVL8</accession>
<proteinExistence type="predicted"/>